<dbReference type="Proteomes" id="UP000305095">
    <property type="component" value="Unassembled WGS sequence"/>
</dbReference>
<gene>
    <name evidence="1" type="ORF">FDV58_28895</name>
</gene>
<evidence type="ECO:0000313" key="1">
    <source>
        <dbReference type="EMBL" id="TKV77963.1"/>
    </source>
</evidence>
<evidence type="ECO:0000313" key="2">
    <source>
        <dbReference type="Proteomes" id="UP000305095"/>
    </source>
</evidence>
<protein>
    <submittedName>
        <fullName evidence="1">Uncharacterized protein</fullName>
    </submittedName>
</protein>
<dbReference type="EMBL" id="SZZP01000020">
    <property type="protein sequence ID" value="TKV77963.1"/>
    <property type="molecule type" value="Genomic_DNA"/>
</dbReference>
<dbReference type="Pfam" id="PF04120">
    <property type="entry name" value="Iron_permease"/>
    <property type="match status" value="1"/>
</dbReference>
<dbReference type="AlphaFoldDB" id="A0A4U6RV07"/>
<accession>A0A4U6RV07</accession>
<sequence>MAYGACWLVLGSGLEWHLVATLATWGMTLLIQRAEHRDTQAIHAKLDELLKAVGNVSDDFTCLGGGACWAPGAAS</sequence>
<reference evidence="1 2" key="1">
    <citation type="submission" date="2019-05" db="EMBL/GenBank/DDBJ databases">
        <title>Draft Genome of Bradyrhizobium elkanii strain SEMIA 938, Used in Commercial Inoculants for Lupinus spp. in Brazil.</title>
        <authorList>
            <person name="Hungria M."/>
            <person name="Delamuta J.R.M."/>
            <person name="Ribeiro R.A."/>
            <person name="Nogueira M.A."/>
        </authorList>
    </citation>
    <scope>NUCLEOTIDE SEQUENCE [LARGE SCALE GENOMIC DNA]</scope>
    <source>
        <strain evidence="1 2">Semia 938</strain>
    </source>
</reference>
<comment type="caution">
    <text evidence="1">The sequence shown here is derived from an EMBL/GenBank/DDBJ whole genome shotgun (WGS) entry which is preliminary data.</text>
</comment>
<dbReference type="GO" id="GO:0055085">
    <property type="term" value="P:transmembrane transport"/>
    <property type="evidence" value="ECO:0007669"/>
    <property type="project" value="InterPro"/>
</dbReference>
<name>A0A4U6RV07_BRAEL</name>
<dbReference type="InterPro" id="IPR007251">
    <property type="entry name" value="Iron_permease_Fet4"/>
</dbReference>
<proteinExistence type="predicted"/>
<organism evidence="1 2">
    <name type="scientific">Bradyrhizobium elkanii</name>
    <dbReference type="NCBI Taxonomy" id="29448"/>
    <lineage>
        <taxon>Bacteria</taxon>
        <taxon>Pseudomonadati</taxon>
        <taxon>Pseudomonadota</taxon>
        <taxon>Alphaproteobacteria</taxon>
        <taxon>Hyphomicrobiales</taxon>
        <taxon>Nitrobacteraceae</taxon>
        <taxon>Bradyrhizobium</taxon>
    </lineage>
</organism>